<keyword evidence="9" id="KW-0539">Nucleus</keyword>
<comment type="similarity">
    <text evidence="1">Belongs to the krueppel C2H2-type zinc-finger protein family.</text>
</comment>
<dbReference type="FunFam" id="3.30.160.60:FF:000608">
    <property type="entry name" value="zinc finger protein 286A isoform X1"/>
    <property type="match status" value="1"/>
</dbReference>
<evidence type="ECO:0000256" key="10">
    <source>
        <dbReference type="PROSITE-ProRule" id="PRU00042"/>
    </source>
</evidence>
<protein>
    <recommendedName>
        <fullName evidence="11">C2H2-type domain-containing protein</fullName>
    </recommendedName>
</protein>
<feature type="domain" description="C2H2-type" evidence="11">
    <location>
        <begin position="267"/>
        <end position="292"/>
    </location>
</feature>
<evidence type="ECO:0000256" key="3">
    <source>
        <dbReference type="ARBA" id="ARBA00022737"/>
    </source>
</evidence>
<keyword evidence="4 10" id="KW-0863">Zinc-finger</keyword>
<dbReference type="Ensembl" id="ENSMPUT00000017554.1">
    <property type="protein sequence ID" value="ENSMPUP00000017298.1"/>
    <property type="gene ID" value="ENSMPUG00000017408.1"/>
</dbReference>
<dbReference type="FunFam" id="3.30.160.60:FF:004137">
    <property type="match status" value="1"/>
</dbReference>
<dbReference type="GO" id="GO:0000981">
    <property type="term" value="F:DNA-binding transcription factor activity, RNA polymerase II-specific"/>
    <property type="evidence" value="ECO:0007669"/>
    <property type="project" value="TreeGrafter"/>
</dbReference>
<accession>M3Z136</accession>
<organism evidence="12">
    <name type="scientific">Mustela putorius furo</name>
    <name type="common">European domestic ferret</name>
    <name type="synonym">Mustela furo</name>
    <dbReference type="NCBI Taxonomy" id="9669"/>
    <lineage>
        <taxon>Eukaryota</taxon>
        <taxon>Metazoa</taxon>
        <taxon>Chordata</taxon>
        <taxon>Craniata</taxon>
        <taxon>Vertebrata</taxon>
        <taxon>Euteleostomi</taxon>
        <taxon>Mammalia</taxon>
        <taxon>Eutheria</taxon>
        <taxon>Laurasiatheria</taxon>
        <taxon>Carnivora</taxon>
        <taxon>Caniformia</taxon>
        <taxon>Musteloidea</taxon>
        <taxon>Mustelidae</taxon>
        <taxon>Mustelinae</taxon>
        <taxon>Mustela</taxon>
    </lineage>
</organism>
<evidence type="ECO:0000256" key="7">
    <source>
        <dbReference type="ARBA" id="ARBA00023125"/>
    </source>
</evidence>
<keyword evidence="3" id="KW-0677">Repeat</keyword>
<feature type="domain" description="C2H2-type" evidence="11">
    <location>
        <begin position="183"/>
        <end position="210"/>
    </location>
</feature>
<dbReference type="PANTHER" id="PTHR14196:SF12">
    <property type="entry name" value="ZINC FINGER PROTEIN 208-LIKE"/>
    <property type="match status" value="1"/>
</dbReference>
<dbReference type="PROSITE" id="PS00028">
    <property type="entry name" value="ZINC_FINGER_C2H2_1"/>
    <property type="match status" value="4"/>
</dbReference>
<dbReference type="FunFam" id="3.30.160.60:FF:000688">
    <property type="entry name" value="zinc finger protein 197 isoform X1"/>
    <property type="match status" value="1"/>
</dbReference>
<dbReference type="InterPro" id="IPR013087">
    <property type="entry name" value="Znf_C2H2_type"/>
</dbReference>
<dbReference type="InParanoid" id="M3Z136"/>
<keyword evidence="8" id="KW-0804">Transcription</keyword>
<feature type="domain" description="C2H2-type" evidence="11">
    <location>
        <begin position="155"/>
        <end position="182"/>
    </location>
</feature>
<feature type="domain" description="C2H2-type" evidence="11">
    <location>
        <begin position="239"/>
        <end position="266"/>
    </location>
</feature>
<dbReference type="SUPFAM" id="SSF57667">
    <property type="entry name" value="beta-beta-alpha zinc fingers"/>
    <property type="match status" value="3"/>
</dbReference>
<evidence type="ECO:0000256" key="2">
    <source>
        <dbReference type="ARBA" id="ARBA00022723"/>
    </source>
</evidence>
<name>M3Z136_MUSPF</name>
<evidence type="ECO:0000256" key="5">
    <source>
        <dbReference type="ARBA" id="ARBA00022833"/>
    </source>
</evidence>
<dbReference type="EMBL" id="AEYP01098484">
    <property type="status" value="NOT_ANNOTATED_CDS"/>
    <property type="molecule type" value="Genomic_DNA"/>
</dbReference>
<dbReference type="GeneTree" id="ENSGT00940000160770"/>
<evidence type="ECO:0000256" key="9">
    <source>
        <dbReference type="ARBA" id="ARBA00023242"/>
    </source>
</evidence>
<feature type="domain" description="C2H2-type" evidence="11">
    <location>
        <begin position="211"/>
        <end position="238"/>
    </location>
</feature>
<dbReference type="Pfam" id="PF00096">
    <property type="entry name" value="zf-C2H2"/>
    <property type="match status" value="5"/>
</dbReference>
<dbReference type="SMART" id="SM00355">
    <property type="entry name" value="ZnF_C2H2"/>
    <property type="match status" value="4"/>
</dbReference>
<dbReference type="EMBL" id="AEYP01098486">
    <property type="status" value="NOT_ANNOTATED_CDS"/>
    <property type="molecule type" value="Genomic_DNA"/>
</dbReference>
<dbReference type="GO" id="GO:0005634">
    <property type="term" value="C:nucleus"/>
    <property type="evidence" value="ECO:0007669"/>
    <property type="project" value="TreeGrafter"/>
</dbReference>
<dbReference type="PANTHER" id="PTHR14196">
    <property type="entry name" value="ODD-SKIPPED - RELATED"/>
    <property type="match status" value="1"/>
</dbReference>
<keyword evidence="2" id="KW-0479">Metal-binding</keyword>
<dbReference type="EMBL" id="AEYP01098485">
    <property type="status" value="NOT_ANNOTATED_CDS"/>
    <property type="molecule type" value="Genomic_DNA"/>
</dbReference>
<evidence type="ECO:0000256" key="6">
    <source>
        <dbReference type="ARBA" id="ARBA00023015"/>
    </source>
</evidence>
<dbReference type="GO" id="GO:0008270">
    <property type="term" value="F:zinc ion binding"/>
    <property type="evidence" value="ECO:0007669"/>
    <property type="project" value="UniProtKB-KW"/>
</dbReference>
<evidence type="ECO:0000259" key="11">
    <source>
        <dbReference type="PROSITE" id="PS50157"/>
    </source>
</evidence>
<dbReference type="AlphaFoldDB" id="M3Z136"/>
<evidence type="ECO:0000256" key="1">
    <source>
        <dbReference type="ARBA" id="ARBA00006991"/>
    </source>
</evidence>
<dbReference type="FunFam" id="3.30.160.60:FF:000176">
    <property type="entry name" value="zinc finger protein 70"/>
    <property type="match status" value="1"/>
</dbReference>
<keyword evidence="6" id="KW-0805">Transcription regulation</keyword>
<sequence length="292" mass="32192">RLQGAAQGRWRWGCRRLEAAGAGTAGGGTGRSGYSSYKSCYSSSTPLTLRSHGLFCSQLSSCSRGSSPPPLLASQQPLCSWLSPTPIQVANRISIHPSGYTHAAPIGHLHLACPTPTSGVHKQVPLGGAGPYSKGLTKRSYPWDHERIHTREKPYKCTECGKVFRQWSTLRIHRKTHTGEKPYKGNECGKAFKQCSHLTKHQNVYPGEKPHKCTVCTKTFIHISSLMKHQKIHSGEKPYKCNECGKAFSQSSSLVEHQRIHTGEKPHQCNECGKAFTVQSSLTKHKKKNHTG</sequence>
<dbReference type="InterPro" id="IPR050717">
    <property type="entry name" value="C2H2-ZF_Transcription_Reg"/>
</dbReference>
<dbReference type="FunFam" id="3.30.160.60:FF:002343">
    <property type="entry name" value="Zinc finger protein 33A"/>
    <property type="match status" value="1"/>
</dbReference>
<evidence type="ECO:0000256" key="8">
    <source>
        <dbReference type="ARBA" id="ARBA00023163"/>
    </source>
</evidence>
<evidence type="ECO:0000256" key="4">
    <source>
        <dbReference type="ARBA" id="ARBA00022771"/>
    </source>
</evidence>
<keyword evidence="7" id="KW-0238">DNA-binding</keyword>
<dbReference type="FunFam" id="3.30.160.60:FF:002402">
    <property type="entry name" value="Zinc finger protein 347"/>
    <property type="match status" value="1"/>
</dbReference>
<dbReference type="OMA" id="PWDHERI"/>
<dbReference type="GO" id="GO:0000977">
    <property type="term" value="F:RNA polymerase II transcription regulatory region sequence-specific DNA binding"/>
    <property type="evidence" value="ECO:0007669"/>
    <property type="project" value="TreeGrafter"/>
</dbReference>
<dbReference type="PROSITE" id="PS50157">
    <property type="entry name" value="ZINC_FINGER_C2H2_2"/>
    <property type="match status" value="5"/>
</dbReference>
<evidence type="ECO:0000313" key="12">
    <source>
        <dbReference type="Ensembl" id="ENSMPUP00000017298.1"/>
    </source>
</evidence>
<dbReference type="HOGENOM" id="CLU_954881_0_0_1"/>
<keyword evidence="5" id="KW-0862">Zinc</keyword>
<proteinExistence type="inferred from homology"/>
<reference evidence="12" key="1">
    <citation type="submission" date="2024-06" db="UniProtKB">
        <authorList>
            <consortium name="Ensembl"/>
        </authorList>
    </citation>
    <scope>IDENTIFICATION</scope>
</reference>
<dbReference type="EMBL" id="AEYP01098483">
    <property type="status" value="NOT_ANNOTATED_CDS"/>
    <property type="molecule type" value="Genomic_DNA"/>
</dbReference>
<dbReference type="InterPro" id="IPR036236">
    <property type="entry name" value="Znf_C2H2_sf"/>
</dbReference>
<dbReference type="eggNOG" id="KOG1721">
    <property type="taxonomic scope" value="Eukaryota"/>
</dbReference>
<dbReference type="Gene3D" id="3.30.160.60">
    <property type="entry name" value="Classic Zinc Finger"/>
    <property type="match status" value="5"/>
</dbReference>